<evidence type="ECO:0000313" key="2">
    <source>
        <dbReference type="Proteomes" id="UP001056120"/>
    </source>
</evidence>
<proteinExistence type="predicted"/>
<accession>A0ACB8Z8G4</accession>
<reference evidence="2" key="1">
    <citation type="journal article" date="2022" name="Mol. Ecol. Resour.">
        <title>The genomes of chicory, endive, great burdock and yacon provide insights into Asteraceae palaeo-polyploidization history and plant inulin production.</title>
        <authorList>
            <person name="Fan W."/>
            <person name="Wang S."/>
            <person name="Wang H."/>
            <person name="Wang A."/>
            <person name="Jiang F."/>
            <person name="Liu H."/>
            <person name="Zhao H."/>
            <person name="Xu D."/>
            <person name="Zhang Y."/>
        </authorList>
    </citation>
    <scope>NUCLEOTIDE SEQUENCE [LARGE SCALE GENOMIC DNA]</scope>
    <source>
        <strain evidence="2">cv. Yunnan</strain>
    </source>
</reference>
<sequence>MAHYPKNTTHDLSKIGKETFDSIDDIFPKGRRSKHPSEATGTSQGYHYHQYQPQQAYVIQHQLYDAPVAARVINCNEAAKMYGGTVFVDYPKRKPARRGFFF</sequence>
<comment type="caution">
    <text evidence="1">The sequence shown here is derived from an EMBL/GenBank/DDBJ whole genome shotgun (WGS) entry which is preliminary data.</text>
</comment>
<keyword evidence="2" id="KW-1185">Reference proteome</keyword>
<dbReference type="Proteomes" id="UP001056120">
    <property type="component" value="Linkage Group LG26"/>
</dbReference>
<gene>
    <name evidence="1" type="ORF">L1987_77246</name>
</gene>
<dbReference type="EMBL" id="CM042043">
    <property type="protein sequence ID" value="KAI3694282.1"/>
    <property type="molecule type" value="Genomic_DNA"/>
</dbReference>
<reference evidence="1 2" key="2">
    <citation type="journal article" date="2022" name="Mol. Ecol. Resour.">
        <title>The genomes of chicory, endive, great burdock and yacon provide insights into Asteraceae paleo-polyploidization history and plant inulin production.</title>
        <authorList>
            <person name="Fan W."/>
            <person name="Wang S."/>
            <person name="Wang H."/>
            <person name="Wang A."/>
            <person name="Jiang F."/>
            <person name="Liu H."/>
            <person name="Zhao H."/>
            <person name="Xu D."/>
            <person name="Zhang Y."/>
        </authorList>
    </citation>
    <scope>NUCLEOTIDE SEQUENCE [LARGE SCALE GENOMIC DNA]</scope>
    <source>
        <strain evidence="2">cv. Yunnan</strain>
        <tissue evidence="1">Leaves</tissue>
    </source>
</reference>
<evidence type="ECO:0000313" key="1">
    <source>
        <dbReference type="EMBL" id="KAI3694282.1"/>
    </source>
</evidence>
<name>A0ACB8Z8G4_9ASTR</name>
<protein>
    <submittedName>
        <fullName evidence="1">Uncharacterized protein</fullName>
    </submittedName>
</protein>
<organism evidence="1 2">
    <name type="scientific">Smallanthus sonchifolius</name>
    <dbReference type="NCBI Taxonomy" id="185202"/>
    <lineage>
        <taxon>Eukaryota</taxon>
        <taxon>Viridiplantae</taxon>
        <taxon>Streptophyta</taxon>
        <taxon>Embryophyta</taxon>
        <taxon>Tracheophyta</taxon>
        <taxon>Spermatophyta</taxon>
        <taxon>Magnoliopsida</taxon>
        <taxon>eudicotyledons</taxon>
        <taxon>Gunneridae</taxon>
        <taxon>Pentapetalae</taxon>
        <taxon>asterids</taxon>
        <taxon>campanulids</taxon>
        <taxon>Asterales</taxon>
        <taxon>Asteraceae</taxon>
        <taxon>Asteroideae</taxon>
        <taxon>Heliantheae alliance</taxon>
        <taxon>Millerieae</taxon>
        <taxon>Smallanthus</taxon>
    </lineage>
</organism>